<evidence type="ECO:0000256" key="1">
    <source>
        <dbReference type="ARBA" id="ARBA00004123"/>
    </source>
</evidence>
<dbReference type="GO" id="GO:0003714">
    <property type="term" value="F:transcription corepressor activity"/>
    <property type="evidence" value="ECO:0007669"/>
    <property type="project" value="InterPro"/>
</dbReference>
<accession>A0AAE9J4W4</accession>
<dbReference type="SUPFAM" id="SSF47762">
    <property type="entry name" value="PAH2 domain"/>
    <property type="match status" value="1"/>
</dbReference>
<name>A0AAE9J4W4_CAEBR</name>
<dbReference type="GO" id="GO:0005634">
    <property type="term" value="C:nucleus"/>
    <property type="evidence" value="ECO:0007669"/>
    <property type="project" value="UniProtKB-SubCell"/>
</dbReference>
<dbReference type="InterPro" id="IPR039774">
    <property type="entry name" value="Sin3-like"/>
</dbReference>
<proteinExistence type="predicted"/>
<feature type="compositionally biased region" description="Acidic residues" evidence="6">
    <location>
        <begin position="1500"/>
        <end position="1527"/>
    </location>
</feature>
<organism evidence="8 9">
    <name type="scientific">Caenorhabditis briggsae</name>
    <dbReference type="NCBI Taxonomy" id="6238"/>
    <lineage>
        <taxon>Eukaryota</taxon>
        <taxon>Metazoa</taxon>
        <taxon>Ecdysozoa</taxon>
        <taxon>Nematoda</taxon>
        <taxon>Chromadorea</taxon>
        <taxon>Rhabditida</taxon>
        <taxon>Rhabditina</taxon>
        <taxon>Rhabditomorpha</taxon>
        <taxon>Rhabditoidea</taxon>
        <taxon>Rhabditidae</taxon>
        <taxon>Peloderinae</taxon>
        <taxon>Caenorhabditis</taxon>
    </lineage>
</organism>
<evidence type="ECO:0000256" key="3">
    <source>
        <dbReference type="ARBA" id="ARBA00023242"/>
    </source>
</evidence>
<keyword evidence="3 4" id="KW-0539">Nucleus</keyword>
<evidence type="ECO:0000313" key="8">
    <source>
        <dbReference type="EMBL" id="UMM13865.1"/>
    </source>
</evidence>
<dbReference type="SUPFAM" id="SSF81995">
    <property type="entry name" value="beta-sandwich domain of Sec23/24"/>
    <property type="match status" value="1"/>
</dbReference>
<comment type="subcellular location">
    <subcellularLocation>
        <location evidence="1 4">Nucleus</location>
    </subcellularLocation>
</comment>
<evidence type="ECO:0000259" key="7">
    <source>
        <dbReference type="SMART" id="SM00761"/>
    </source>
</evidence>
<feature type="region of interest" description="Disordered" evidence="6">
    <location>
        <begin position="248"/>
        <end position="428"/>
    </location>
</feature>
<dbReference type="Proteomes" id="UP000829354">
    <property type="component" value="Chromosome I"/>
</dbReference>
<dbReference type="PANTHER" id="PTHR12346:SF0">
    <property type="entry name" value="SIN3A, ISOFORM G"/>
    <property type="match status" value="1"/>
</dbReference>
<dbReference type="EMBL" id="CP092620">
    <property type="protein sequence ID" value="UMM13865.1"/>
    <property type="molecule type" value="Genomic_DNA"/>
</dbReference>
<evidence type="ECO:0000256" key="2">
    <source>
        <dbReference type="ARBA" id="ARBA00022491"/>
    </source>
</evidence>
<dbReference type="Pfam" id="PF16879">
    <property type="entry name" value="Sin3a_C"/>
    <property type="match status" value="1"/>
</dbReference>
<evidence type="ECO:0000256" key="6">
    <source>
        <dbReference type="SAM" id="MobiDB-lite"/>
    </source>
</evidence>
<feature type="compositionally biased region" description="Low complexity" evidence="6">
    <location>
        <begin position="369"/>
        <end position="385"/>
    </location>
</feature>
<feature type="compositionally biased region" description="Acidic residues" evidence="6">
    <location>
        <begin position="562"/>
        <end position="575"/>
    </location>
</feature>
<feature type="compositionally biased region" description="Low complexity" evidence="6">
    <location>
        <begin position="217"/>
        <end position="227"/>
    </location>
</feature>
<evidence type="ECO:0000256" key="5">
    <source>
        <dbReference type="SAM" id="Coils"/>
    </source>
</evidence>
<feature type="region of interest" description="Disordered" evidence="6">
    <location>
        <begin position="513"/>
        <end position="579"/>
    </location>
</feature>
<sequence>MFNGQNPPGGGGNPPQQPPNNPNLQLLTPQLQEALAAITNPQNQAQLLGLLLGLPQQQRQQPQPQQLPHEQLQQIVRLQQQQQQELLLQQEQRNQQQQQLQQQQIQQQQQQLQQILALQQQQELLRRLGAVAQNQQLNPLLAQQIAQQHVANIPAPPATPIVPPAPLSAQPSAQQSPAQRVHVVNSPGILQASNQVMNFINQEENRVQQPQQPPAPQLVQPQAQRPQIATHSNIQIPVVRVQNNSAQVVAPQVHRPQPPPQPRPRHQPQNLPHHQVQHQPQPQPQRQPQPQSLHQPLPPTQRQPQPPPQHQPQPQPLHRPQPQPQHRFQPHPPQEPLQQRHQQLHQQPRQQPHQQLIQIRPAPPPPLPQQVHPQQQLHVQQQQVEVPREPERLSSSPPPRAAPPVRARRGRGRGQRRQVEPDNGPPRVDEALSYLRIIKETFVNRVPVYHRFLDIMKNFRAQRIETSEVVEQVAALLYDSPNLVLGFNTFLPTGYKIAMLDGTKYTFTTPDNQTRQILLSPQERRQQRIDAGGPEEDEIPLPPLEDPADEMDELQDGNPSDESNEAGVEEDEEQIELPLMEEVIVDRGQAEEPEEEEVDEIPEDVSAQTLEIVRLVTEAFSARPDRTTSFLTFMDMYLSTTKFYIQKKKGQKMDGGDARDEEMPGPAPPPQQVRPPVDENMEMEEDEEARRGGAASRDEEVLENAHQEHLISHLAEVCLGEPVLLATLIDFLPYLNTLLKNGSEQTAEKIQSILRFKVADNCGIVELADPERVDQKLLKKMESAKMGTKKEEKLVLTKMDESGEGSEEQLMVLQKTYRILYEKLKERTTATQIKHLITLLNMYLKLDLTKEQLVLQLPKVMGGSGTQAEIIILRLLGIDKDQKPENDPDAVTRKDLPPVQPKRGLRDQKQLQQTRTVEAATVCTLGPSYRLMKDSKEAACSGRVELEPDIKETLNDKWTSYPSWSSEDTGNQAIKKSNLEEFHFRTEDERYELDIIVDSNRTIMEELEKTLTDIEAMSDAERRAFQLNDSLNCTSRATFLRVMTKIYTNSVPELVQAAKEKPVVGLKKIIEGLQEKDAAWTRFQQDANRAWRDALDKQMTTSLSLMNNQQKNYDQKAFKSKPLVSAIEQIFEDRKKSGADDKEAHMSLDYTPEGKVYQDVNDVTSHFFQDLGGKGDKDRTKVVLFSSRVLMEWLCREQDNVKLDSDAGEVFKSNRDSMEDDMDTRRTRSDRVSPFPTSSSQESSENAAEKFTKSLHRRERRVFYGDDNVYLVIRFYHMIQERFAKLLASQANYTQEYDDNAKKQKKWQEGVGARSHGRLTLSEYVKTQQEAVDDIRNVRACPSAFYTTALRELKQLGSAQTDIGAFEDAIKNLFPGDASLFNNIDKLFSSLAKNIHHAACADDPENAVKLYLKFRRRLMEAKSKEERDSVEEEYLQAAEEVLRGRNKYRFEFVDDGNAPHMNIWVMPREEKESEDDDEDDDGNEGGNEDKDDNKDKNEVEGEDDQDPTGNDEAEENDDDEEDNESDESPSGGEGSGGQAGDVEMED</sequence>
<feature type="region of interest" description="Disordered" evidence="6">
    <location>
        <begin position="1"/>
        <end position="25"/>
    </location>
</feature>
<feature type="compositionally biased region" description="Basic residues" evidence="6">
    <location>
        <begin position="406"/>
        <end position="416"/>
    </location>
</feature>
<keyword evidence="9" id="KW-1185">Reference proteome</keyword>
<dbReference type="InterPro" id="IPR036600">
    <property type="entry name" value="PAH_sf"/>
</dbReference>
<feature type="compositionally biased region" description="Low complexity" evidence="6">
    <location>
        <begin position="336"/>
        <end position="360"/>
    </location>
</feature>
<feature type="compositionally biased region" description="Basic and acidic residues" evidence="6">
    <location>
        <begin position="882"/>
        <end position="896"/>
    </location>
</feature>
<feature type="region of interest" description="Disordered" evidence="6">
    <location>
        <begin position="1212"/>
        <end position="1252"/>
    </location>
</feature>
<feature type="domain" description="Histone deacetylase interacting" evidence="7">
    <location>
        <begin position="922"/>
        <end position="1024"/>
    </location>
</feature>
<feature type="region of interest" description="Disordered" evidence="6">
    <location>
        <begin position="882"/>
        <end position="911"/>
    </location>
</feature>
<feature type="region of interest" description="Disordered" evidence="6">
    <location>
        <begin position="648"/>
        <end position="677"/>
    </location>
</feature>
<feature type="region of interest" description="Disordered" evidence="6">
    <location>
        <begin position="1466"/>
        <end position="1546"/>
    </location>
</feature>
<keyword evidence="5" id="KW-0175">Coiled coil</keyword>
<feature type="compositionally biased region" description="Pro residues" evidence="6">
    <location>
        <begin position="296"/>
        <end position="323"/>
    </location>
</feature>
<dbReference type="Pfam" id="PF02671">
    <property type="entry name" value="PAH"/>
    <property type="match status" value="1"/>
</dbReference>
<dbReference type="SMART" id="SM00761">
    <property type="entry name" value="HDAC_interact"/>
    <property type="match status" value="1"/>
</dbReference>
<dbReference type="InterPro" id="IPR031693">
    <property type="entry name" value="Sin3_C"/>
</dbReference>
<feature type="compositionally biased region" description="Basic and acidic residues" evidence="6">
    <location>
        <begin position="651"/>
        <end position="662"/>
    </location>
</feature>
<dbReference type="PANTHER" id="PTHR12346">
    <property type="entry name" value="SIN3B-RELATED"/>
    <property type="match status" value="1"/>
</dbReference>
<evidence type="ECO:0000313" key="9">
    <source>
        <dbReference type="Proteomes" id="UP000829354"/>
    </source>
</evidence>
<feature type="region of interest" description="Disordered" evidence="6">
    <location>
        <begin position="204"/>
        <end position="227"/>
    </location>
</feature>
<protein>
    <recommendedName>
        <fullName evidence="7">Histone deacetylase interacting domain-containing protein</fullName>
    </recommendedName>
</protein>
<dbReference type="PROSITE" id="PS51477">
    <property type="entry name" value="PAH"/>
    <property type="match status" value="1"/>
</dbReference>
<dbReference type="InterPro" id="IPR003822">
    <property type="entry name" value="PAH"/>
</dbReference>
<feature type="compositionally biased region" description="Low complexity" evidence="6">
    <location>
        <begin position="267"/>
        <end position="280"/>
    </location>
</feature>
<dbReference type="FunFam" id="1.20.1160.11:FF:000001">
    <property type="entry name" value="Paired amphipathic helix protein Sin3"/>
    <property type="match status" value="1"/>
</dbReference>
<feature type="compositionally biased region" description="Basic and acidic residues" evidence="6">
    <location>
        <begin position="1212"/>
        <end position="1231"/>
    </location>
</feature>
<feature type="compositionally biased region" description="Basic and acidic residues" evidence="6">
    <location>
        <begin position="1487"/>
        <end position="1499"/>
    </location>
</feature>
<reference evidence="8 9" key="1">
    <citation type="submission" date="2022-04" db="EMBL/GenBank/DDBJ databases">
        <title>Chromosome-level reference genomes for two strains of Caenorhabditis briggsae: an improved platform for comparative genomics.</title>
        <authorList>
            <person name="Stevens L."/>
            <person name="Andersen E."/>
        </authorList>
    </citation>
    <scope>NUCLEOTIDE SEQUENCE [LARGE SCALE GENOMIC DNA]</scope>
    <source>
        <strain evidence="8">VX34</strain>
        <tissue evidence="8">Whole-organism</tissue>
    </source>
</reference>
<feature type="coiled-coil region" evidence="5">
    <location>
        <begin position="78"/>
        <end position="122"/>
    </location>
</feature>
<dbReference type="Gene3D" id="1.20.1160.11">
    <property type="entry name" value="Paired amphipathic helix"/>
    <property type="match status" value="1"/>
</dbReference>
<evidence type="ECO:0000256" key="4">
    <source>
        <dbReference type="PROSITE-ProRule" id="PRU00810"/>
    </source>
</evidence>
<dbReference type="Pfam" id="PF08295">
    <property type="entry name" value="Sin3_corepress"/>
    <property type="match status" value="1"/>
</dbReference>
<keyword evidence="2" id="KW-0678">Repressor</keyword>
<feature type="compositionally biased region" description="Acidic residues" evidence="6">
    <location>
        <begin position="546"/>
        <end position="555"/>
    </location>
</feature>
<feature type="compositionally biased region" description="Acidic residues" evidence="6">
    <location>
        <begin position="1472"/>
        <end position="1483"/>
    </location>
</feature>
<gene>
    <name evidence="8" type="ORF">L5515_001931</name>
</gene>
<dbReference type="InterPro" id="IPR013194">
    <property type="entry name" value="HDAC_interact_dom"/>
</dbReference>